<dbReference type="PANTHER" id="PTHR43833:SF5">
    <property type="entry name" value="TRK SYSTEM POTASSIUM UPTAKE PROTEIN TRKA"/>
    <property type="match status" value="1"/>
</dbReference>
<dbReference type="Proteomes" id="UP000009236">
    <property type="component" value="Chromosome"/>
</dbReference>
<dbReference type="GO" id="GO:0015079">
    <property type="term" value="F:potassium ion transmembrane transporter activity"/>
    <property type="evidence" value="ECO:0007669"/>
    <property type="project" value="InterPro"/>
</dbReference>
<dbReference type="SUPFAM" id="SSF116726">
    <property type="entry name" value="TrkA C-terminal domain-like"/>
    <property type="match status" value="1"/>
</dbReference>
<dbReference type="eggNOG" id="COG0569">
    <property type="taxonomic scope" value="Bacteria"/>
</dbReference>
<dbReference type="Gene3D" id="3.40.50.720">
    <property type="entry name" value="NAD(P)-binding Rossmann-like Domain"/>
    <property type="match status" value="1"/>
</dbReference>
<keyword evidence="10" id="KW-1185">Reference proteome</keyword>
<dbReference type="Pfam" id="PF02080">
    <property type="entry name" value="TrkA_C"/>
    <property type="match status" value="1"/>
</dbReference>
<evidence type="ECO:0000256" key="2">
    <source>
        <dbReference type="ARBA" id="ARBA00022448"/>
    </source>
</evidence>
<keyword evidence="5" id="KW-0520">NAD</keyword>
<dbReference type="RefSeq" id="WP_013838918.1">
    <property type="nucleotide sequence ID" value="NC_015588.1"/>
</dbReference>
<feature type="domain" description="RCK C-terminal" evidence="8">
    <location>
        <begin position="137"/>
        <end position="219"/>
    </location>
</feature>
<dbReference type="AlphaFoldDB" id="F6FWF2"/>
<dbReference type="HOGENOM" id="CLU_046525_2_0_11"/>
<dbReference type="PROSITE" id="PS51201">
    <property type="entry name" value="RCK_N"/>
    <property type="match status" value="1"/>
</dbReference>
<feature type="domain" description="RCK N-terminal" evidence="7">
    <location>
        <begin position="1"/>
        <end position="117"/>
    </location>
</feature>
<evidence type="ECO:0000256" key="5">
    <source>
        <dbReference type="ARBA" id="ARBA00023027"/>
    </source>
</evidence>
<accession>F6FWF2</accession>
<protein>
    <recommendedName>
        <fullName evidence="1">Trk system potassium uptake protein TrkA</fullName>
    </recommendedName>
</protein>
<dbReference type="GO" id="GO:0005886">
    <property type="term" value="C:plasma membrane"/>
    <property type="evidence" value="ECO:0007669"/>
    <property type="project" value="InterPro"/>
</dbReference>
<dbReference type="EMBL" id="CP002810">
    <property type="protein sequence ID" value="AEG44526.1"/>
    <property type="molecule type" value="Genomic_DNA"/>
</dbReference>
<sequence length="252" mass="26446">MRVVVAGAGSVGRSIARELLAHDHEVVLIDRSPAAMRVAQVPDADWLLADACELSSLASADVESADVVVGATGDDKVNLVFSLLCKTEFGVPRTVARVNNPKNEWMFDVSWGVDVAVSTPRIMTAMVEEAVAVGDLVRIFTFHQSGADILEVTLPEDSPLVGRRVGGIDWPHDTVLAAIVRSTAPIAPSVDDTLEAGDELLLVTGREADEEQLQALLSDGGTAAGAPAPAVEVVDVEAGRGRADEPVEPPEA</sequence>
<evidence type="ECO:0000256" key="6">
    <source>
        <dbReference type="ARBA" id="ARBA00023065"/>
    </source>
</evidence>
<evidence type="ECO:0000259" key="7">
    <source>
        <dbReference type="PROSITE" id="PS51201"/>
    </source>
</evidence>
<name>F6FWF2_ISOV2</name>
<dbReference type="SUPFAM" id="SSF51735">
    <property type="entry name" value="NAD(P)-binding Rossmann-fold domains"/>
    <property type="match status" value="1"/>
</dbReference>
<dbReference type="Gene3D" id="3.30.70.1450">
    <property type="entry name" value="Regulator of K+ conductance, C-terminal domain"/>
    <property type="match status" value="1"/>
</dbReference>
<dbReference type="PROSITE" id="PS51202">
    <property type="entry name" value="RCK_C"/>
    <property type="match status" value="1"/>
</dbReference>
<keyword evidence="6" id="KW-0406">Ion transport</keyword>
<evidence type="ECO:0000313" key="10">
    <source>
        <dbReference type="Proteomes" id="UP000009236"/>
    </source>
</evidence>
<proteinExistence type="predicted"/>
<keyword evidence="3" id="KW-0633">Potassium transport</keyword>
<dbReference type="InterPro" id="IPR050721">
    <property type="entry name" value="Trk_Ktr_HKT_K-transport"/>
</dbReference>
<dbReference type="InterPro" id="IPR006036">
    <property type="entry name" value="K_uptake_TrkA"/>
</dbReference>
<dbReference type="InterPro" id="IPR003148">
    <property type="entry name" value="RCK_N"/>
</dbReference>
<dbReference type="InterPro" id="IPR036291">
    <property type="entry name" value="NAD(P)-bd_dom_sf"/>
</dbReference>
<evidence type="ECO:0000313" key="9">
    <source>
        <dbReference type="EMBL" id="AEG44526.1"/>
    </source>
</evidence>
<dbReference type="KEGG" id="iva:Isova_1779"/>
<evidence type="ECO:0000256" key="4">
    <source>
        <dbReference type="ARBA" id="ARBA00022958"/>
    </source>
</evidence>
<gene>
    <name evidence="9" type="ordered locus">Isova_1779</name>
</gene>
<dbReference type="STRING" id="743718.Isova_1779"/>
<dbReference type="PANTHER" id="PTHR43833">
    <property type="entry name" value="POTASSIUM CHANNEL PROTEIN 2-RELATED-RELATED"/>
    <property type="match status" value="1"/>
</dbReference>
<dbReference type="InterPro" id="IPR006037">
    <property type="entry name" value="RCK_C"/>
</dbReference>
<organism evidence="10">
    <name type="scientific">Isoptericola variabilis (strain 225)</name>
    <dbReference type="NCBI Taxonomy" id="743718"/>
    <lineage>
        <taxon>Bacteria</taxon>
        <taxon>Bacillati</taxon>
        <taxon>Actinomycetota</taxon>
        <taxon>Actinomycetes</taxon>
        <taxon>Micrococcales</taxon>
        <taxon>Promicromonosporaceae</taxon>
        <taxon>Isoptericola</taxon>
    </lineage>
</organism>
<evidence type="ECO:0000256" key="1">
    <source>
        <dbReference type="ARBA" id="ARBA00017378"/>
    </source>
</evidence>
<keyword evidence="4" id="KW-0630">Potassium</keyword>
<keyword evidence="2" id="KW-0813">Transport</keyword>
<reference evidence="9 10" key="1">
    <citation type="submission" date="2011-05" db="EMBL/GenBank/DDBJ databases">
        <title>Complete sequence of Isoptericola variabilis 225.</title>
        <authorList>
            <consortium name="US DOE Joint Genome Institute"/>
            <person name="Lucas S."/>
            <person name="Han J."/>
            <person name="Lapidus A."/>
            <person name="Cheng J.-F."/>
            <person name="Goodwin L."/>
            <person name="Pitluck S."/>
            <person name="Peters L."/>
            <person name="Mikhailova N."/>
            <person name="Zeytun A."/>
            <person name="Han C."/>
            <person name="Tapia R."/>
            <person name="Land M."/>
            <person name="Hauser L."/>
            <person name="Kyrpides N."/>
            <person name="Ivanova N."/>
            <person name="Pagani I."/>
            <person name="Siebers A."/>
            <person name="Allgaier M."/>
            <person name="Thelen M."/>
            <person name="Hugenholtz P."/>
            <person name="Gladden J."/>
            <person name="Woyke T."/>
        </authorList>
    </citation>
    <scope>NUCLEOTIDE SEQUENCE [LARGE SCALE GENOMIC DNA]</scope>
    <source>
        <strain evidence="10">225</strain>
    </source>
</reference>
<dbReference type="Pfam" id="PF02254">
    <property type="entry name" value="TrkA_N"/>
    <property type="match status" value="1"/>
</dbReference>
<evidence type="ECO:0000259" key="8">
    <source>
        <dbReference type="PROSITE" id="PS51202"/>
    </source>
</evidence>
<evidence type="ECO:0000256" key="3">
    <source>
        <dbReference type="ARBA" id="ARBA00022538"/>
    </source>
</evidence>
<dbReference type="PRINTS" id="PR00335">
    <property type="entry name" value="KUPTAKETRKA"/>
</dbReference>
<dbReference type="InterPro" id="IPR036721">
    <property type="entry name" value="RCK_C_sf"/>
</dbReference>